<dbReference type="Gene3D" id="3.40.50.880">
    <property type="match status" value="1"/>
</dbReference>
<dbReference type="Pfam" id="PF00117">
    <property type="entry name" value="GATase"/>
    <property type="match status" value="1"/>
</dbReference>
<dbReference type="PANTHER" id="PTHR42695">
    <property type="entry name" value="GLUTAMINE AMIDOTRANSFERASE YLR126C-RELATED"/>
    <property type="match status" value="1"/>
</dbReference>
<dbReference type="EMBL" id="DTGA01000095">
    <property type="protein sequence ID" value="HGB31048.1"/>
    <property type="molecule type" value="Genomic_DNA"/>
</dbReference>
<evidence type="ECO:0000313" key="2">
    <source>
        <dbReference type="EMBL" id="HGB31048.1"/>
    </source>
</evidence>
<dbReference type="FunFam" id="3.40.50.880:FF:000033">
    <property type="entry name" value="Glutamine amidotransferase class-I"/>
    <property type="match status" value="1"/>
</dbReference>
<dbReference type="CDD" id="cd01741">
    <property type="entry name" value="GATase1_1"/>
    <property type="match status" value="1"/>
</dbReference>
<organism evidence="2">
    <name type="scientific">Dictyoglomus turgidum</name>
    <dbReference type="NCBI Taxonomy" id="513050"/>
    <lineage>
        <taxon>Bacteria</taxon>
        <taxon>Pseudomonadati</taxon>
        <taxon>Dictyoglomota</taxon>
        <taxon>Dictyoglomia</taxon>
        <taxon>Dictyoglomales</taxon>
        <taxon>Dictyoglomaceae</taxon>
        <taxon>Dictyoglomus</taxon>
    </lineage>
</organism>
<comment type="caution">
    <text evidence="2">The sequence shown here is derived from an EMBL/GenBank/DDBJ whole genome shotgun (WGS) entry which is preliminary data.</text>
</comment>
<feature type="domain" description="Glutamine amidotransferase" evidence="1">
    <location>
        <begin position="16"/>
        <end position="189"/>
    </location>
</feature>
<dbReference type="GO" id="GO:0016740">
    <property type="term" value="F:transferase activity"/>
    <property type="evidence" value="ECO:0007669"/>
    <property type="project" value="UniProtKB-KW"/>
</dbReference>
<dbReference type="InterPro" id="IPR017926">
    <property type="entry name" value="GATASE"/>
</dbReference>
<evidence type="ECO:0000259" key="1">
    <source>
        <dbReference type="Pfam" id="PF00117"/>
    </source>
</evidence>
<dbReference type="PANTHER" id="PTHR42695:SF5">
    <property type="entry name" value="GLUTAMINE AMIDOTRANSFERASE YLR126C-RELATED"/>
    <property type="match status" value="1"/>
</dbReference>
<protein>
    <submittedName>
        <fullName evidence="2">Type 1 glutamine amidotransferase</fullName>
    </submittedName>
</protein>
<dbReference type="InterPro" id="IPR029062">
    <property type="entry name" value="Class_I_gatase-like"/>
</dbReference>
<gene>
    <name evidence="2" type="ORF">ENV35_04145</name>
</gene>
<sequence>MIAIIKNVIEEGPGSIESYLKEKSIPYRIFEAQKDDFPKNIDDYDTLIIMGGPMGVYEMDKYPYLVSVAHIIEEAISKDKKVLGICLGAQLIAHVLGSRVYKGYTEEIGWLEIELTDQGLEDQLMLSLAKNPFSGNMDKSFKVFHWHGDTFDLPLNTIHLAKSKLYEHQAFRYGIKVYAFQFHIEVTKNLIESWFEDHPLRDKILKDLELFNNEYSIRAKNFYDKFFKSLDL</sequence>
<dbReference type="PROSITE" id="PS51273">
    <property type="entry name" value="GATASE_TYPE_1"/>
    <property type="match status" value="1"/>
</dbReference>
<dbReference type="AlphaFoldDB" id="A0A7C3WP54"/>
<dbReference type="GO" id="GO:0005829">
    <property type="term" value="C:cytosol"/>
    <property type="evidence" value="ECO:0007669"/>
    <property type="project" value="TreeGrafter"/>
</dbReference>
<keyword evidence="2" id="KW-0808">Transferase</keyword>
<dbReference type="SUPFAM" id="SSF52317">
    <property type="entry name" value="Class I glutamine amidotransferase-like"/>
    <property type="match status" value="1"/>
</dbReference>
<name>A0A7C3WP54_9BACT</name>
<keyword evidence="2" id="KW-0315">Glutamine amidotransferase</keyword>
<reference evidence="2" key="1">
    <citation type="journal article" date="2020" name="mSystems">
        <title>Genome- and Community-Level Interaction Insights into Carbon Utilization and Element Cycling Functions of Hydrothermarchaeota in Hydrothermal Sediment.</title>
        <authorList>
            <person name="Zhou Z."/>
            <person name="Liu Y."/>
            <person name="Xu W."/>
            <person name="Pan J."/>
            <person name="Luo Z.H."/>
            <person name="Li M."/>
        </authorList>
    </citation>
    <scope>NUCLEOTIDE SEQUENCE [LARGE SCALE GENOMIC DNA]</scope>
    <source>
        <strain evidence="2">SpSt-751</strain>
    </source>
</reference>
<accession>A0A7C3WP54</accession>
<proteinExistence type="predicted"/>
<dbReference type="InterPro" id="IPR044992">
    <property type="entry name" value="ChyE-like"/>
</dbReference>